<comment type="similarity">
    <text evidence="7 8">Belongs to the PINc/VapC protein family.</text>
</comment>
<dbReference type="SUPFAM" id="SSF88723">
    <property type="entry name" value="PIN domain-like"/>
    <property type="match status" value="1"/>
</dbReference>
<keyword evidence="8" id="KW-0800">Toxin</keyword>
<evidence type="ECO:0000256" key="3">
    <source>
        <dbReference type="ARBA" id="ARBA00022722"/>
    </source>
</evidence>
<feature type="binding site" evidence="8">
    <location>
        <position position="105"/>
    </location>
    <ligand>
        <name>Mg(2+)</name>
        <dbReference type="ChEBI" id="CHEBI:18420"/>
    </ligand>
</feature>
<dbReference type="PANTHER" id="PTHR33653">
    <property type="entry name" value="RIBONUCLEASE VAPC2"/>
    <property type="match status" value="1"/>
</dbReference>
<keyword evidence="11" id="KW-1185">Reference proteome</keyword>
<dbReference type="InterPro" id="IPR050556">
    <property type="entry name" value="Type_II_TA_system_RNase"/>
</dbReference>
<dbReference type="InterPro" id="IPR002716">
    <property type="entry name" value="PIN_dom"/>
</dbReference>
<dbReference type="GO" id="GO:0090729">
    <property type="term" value="F:toxin activity"/>
    <property type="evidence" value="ECO:0007669"/>
    <property type="project" value="UniProtKB-KW"/>
</dbReference>
<dbReference type="AlphaFoldDB" id="A0A560G1A8"/>
<evidence type="ECO:0000256" key="5">
    <source>
        <dbReference type="ARBA" id="ARBA00022801"/>
    </source>
</evidence>
<organism evidence="10 11">
    <name type="scientific">Nitrospirillum amazonense</name>
    <dbReference type="NCBI Taxonomy" id="28077"/>
    <lineage>
        <taxon>Bacteria</taxon>
        <taxon>Pseudomonadati</taxon>
        <taxon>Pseudomonadota</taxon>
        <taxon>Alphaproteobacteria</taxon>
        <taxon>Rhodospirillales</taxon>
        <taxon>Azospirillaceae</taxon>
        <taxon>Nitrospirillum</taxon>
    </lineage>
</organism>
<dbReference type="EMBL" id="VITO01000006">
    <property type="protein sequence ID" value="TWB27678.1"/>
    <property type="molecule type" value="Genomic_DNA"/>
</dbReference>
<gene>
    <name evidence="8" type="primary">vapC</name>
    <name evidence="10" type="ORF">FBZ88_106141</name>
</gene>
<feature type="domain" description="PIN" evidence="9">
    <location>
        <begin position="3"/>
        <end position="128"/>
    </location>
</feature>
<keyword evidence="4 8" id="KW-0479">Metal-binding</keyword>
<name>A0A560G1A8_9PROT</name>
<protein>
    <recommendedName>
        <fullName evidence="8">Ribonuclease VapC</fullName>
        <shortName evidence="8">RNase VapC</shortName>
        <ecNumber evidence="8">3.1.-.-</ecNumber>
    </recommendedName>
    <alternativeName>
        <fullName evidence="8">Toxin VapC</fullName>
    </alternativeName>
</protein>
<evidence type="ECO:0000313" key="10">
    <source>
        <dbReference type="EMBL" id="TWB27678.1"/>
    </source>
</evidence>
<comment type="function">
    <text evidence="8">Toxic component of a toxin-antitoxin (TA) system. An RNase.</text>
</comment>
<keyword evidence="3 8" id="KW-0540">Nuclease</keyword>
<keyword evidence="6 8" id="KW-0460">Magnesium</keyword>
<evidence type="ECO:0000256" key="2">
    <source>
        <dbReference type="ARBA" id="ARBA00022649"/>
    </source>
</evidence>
<dbReference type="GO" id="GO:0000287">
    <property type="term" value="F:magnesium ion binding"/>
    <property type="evidence" value="ECO:0007669"/>
    <property type="project" value="UniProtKB-UniRule"/>
</dbReference>
<evidence type="ECO:0000259" key="9">
    <source>
        <dbReference type="Pfam" id="PF01850"/>
    </source>
</evidence>
<dbReference type="RefSeq" id="WP_145616782.1">
    <property type="nucleotide sequence ID" value="NZ_VITO01000006.1"/>
</dbReference>
<comment type="cofactor">
    <cofactor evidence="1 8">
        <name>Mg(2+)</name>
        <dbReference type="ChEBI" id="CHEBI:18420"/>
    </cofactor>
</comment>
<feature type="binding site" evidence="8">
    <location>
        <position position="6"/>
    </location>
    <ligand>
        <name>Mg(2+)</name>
        <dbReference type="ChEBI" id="CHEBI:18420"/>
    </ligand>
</feature>
<evidence type="ECO:0000256" key="7">
    <source>
        <dbReference type="ARBA" id="ARBA00038093"/>
    </source>
</evidence>
<dbReference type="HAMAP" id="MF_00265">
    <property type="entry name" value="VapC_Nob1"/>
    <property type="match status" value="1"/>
</dbReference>
<keyword evidence="5 8" id="KW-0378">Hydrolase</keyword>
<accession>A0A560G1A8</accession>
<dbReference type="Gene3D" id="3.40.50.1010">
    <property type="entry name" value="5'-nuclease"/>
    <property type="match status" value="1"/>
</dbReference>
<keyword evidence="2 8" id="KW-1277">Toxin-antitoxin system</keyword>
<dbReference type="Pfam" id="PF01850">
    <property type="entry name" value="PIN"/>
    <property type="match status" value="1"/>
</dbReference>
<proteinExistence type="inferred from homology"/>
<dbReference type="PANTHER" id="PTHR33653:SF1">
    <property type="entry name" value="RIBONUCLEASE VAPC2"/>
    <property type="match status" value="1"/>
</dbReference>
<dbReference type="GO" id="GO:0004540">
    <property type="term" value="F:RNA nuclease activity"/>
    <property type="evidence" value="ECO:0007669"/>
    <property type="project" value="InterPro"/>
</dbReference>
<dbReference type="EC" id="3.1.-.-" evidence="8"/>
<evidence type="ECO:0000256" key="4">
    <source>
        <dbReference type="ARBA" id="ARBA00022723"/>
    </source>
</evidence>
<evidence type="ECO:0000256" key="8">
    <source>
        <dbReference type="HAMAP-Rule" id="MF_00265"/>
    </source>
</evidence>
<evidence type="ECO:0000313" key="11">
    <source>
        <dbReference type="Proteomes" id="UP000316545"/>
    </source>
</evidence>
<dbReference type="Proteomes" id="UP000316545">
    <property type="component" value="Unassembled WGS sequence"/>
</dbReference>
<dbReference type="InterPro" id="IPR022907">
    <property type="entry name" value="VapC_family"/>
</dbReference>
<evidence type="ECO:0000256" key="6">
    <source>
        <dbReference type="ARBA" id="ARBA00022842"/>
    </source>
</evidence>
<sequence length="153" mass="16885">MTYVIDTCVLSDLRRGTKHPELLRWWTDTSPDQLLVPAVVISEIERGITRLRIQGRIAEANDNDLWFRALTLALPIIPYDGQIARLHGALSISVPHDGTPSFERDLMIAATALDTGAIIATRNIRHFSLIAASTGLELLNPYDSLINVEAQSG</sequence>
<reference evidence="10 11" key="1">
    <citation type="submission" date="2019-06" db="EMBL/GenBank/DDBJ databases">
        <title>Genomic Encyclopedia of Type Strains, Phase IV (KMG-V): Genome sequencing to study the core and pangenomes of soil and plant-associated prokaryotes.</title>
        <authorList>
            <person name="Whitman W."/>
        </authorList>
    </citation>
    <scope>NUCLEOTIDE SEQUENCE [LARGE SCALE GENOMIC DNA]</scope>
    <source>
        <strain evidence="10 11">BR 11865</strain>
    </source>
</reference>
<evidence type="ECO:0000256" key="1">
    <source>
        <dbReference type="ARBA" id="ARBA00001946"/>
    </source>
</evidence>
<dbReference type="InterPro" id="IPR029060">
    <property type="entry name" value="PIN-like_dom_sf"/>
</dbReference>
<comment type="caution">
    <text evidence="10">The sequence shown here is derived from an EMBL/GenBank/DDBJ whole genome shotgun (WGS) entry which is preliminary data.</text>
</comment>
<dbReference type="GO" id="GO:0016787">
    <property type="term" value="F:hydrolase activity"/>
    <property type="evidence" value="ECO:0007669"/>
    <property type="project" value="UniProtKB-KW"/>
</dbReference>